<evidence type="ECO:0008006" key="4">
    <source>
        <dbReference type="Google" id="ProtNLM"/>
    </source>
</evidence>
<proteinExistence type="predicted"/>
<feature type="transmembrane region" description="Helical" evidence="1">
    <location>
        <begin position="6"/>
        <end position="33"/>
    </location>
</feature>
<dbReference type="EMBL" id="PHIG01000029">
    <property type="protein sequence ID" value="PJK30178.1"/>
    <property type="molecule type" value="Genomic_DNA"/>
</dbReference>
<protein>
    <recommendedName>
        <fullName evidence="4">Copper resistance protein D domain-containing protein</fullName>
    </recommendedName>
</protein>
<keyword evidence="3" id="KW-1185">Reference proteome</keyword>
<sequence>MDDLTIARAIHVLAVVHWIGGVFMVTAVILPAVRRFAEPSRRMELFEAVEGRFSAQAKISVALAGLSGFWMTWRLDAWHRFAEAGFWWMHAMFAVWLVFAVVLFVAEPLFLHDWFRRRARTAPEATMALVQRFHWTLLTVSLIATAAAVLGAHGTI</sequence>
<keyword evidence="1" id="KW-0812">Transmembrane</keyword>
<name>A0A2M9G394_9PROT</name>
<gene>
    <name evidence="2" type="ORF">CVT23_07190</name>
</gene>
<dbReference type="RefSeq" id="WP_109795376.1">
    <property type="nucleotide sequence ID" value="NZ_PHIG01000029.1"/>
</dbReference>
<organism evidence="2 3">
    <name type="scientific">Minwuia thermotolerans</name>
    <dbReference type="NCBI Taxonomy" id="2056226"/>
    <lineage>
        <taxon>Bacteria</taxon>
        <taxon>Pseudomonadati</taxon>
        <taxon>Pseudomonadota</taxon>
        <taxon>Alphaproteobacteria</taxon>
        <taxon>Minwuiales</taxon>
        <taxon>Minwuiaceae</taxon>
        <taxon>Minwuia</taxon>
    </lineage>
</organism>
<feature type="transmembrane region" description="Helical" evidence="1">
    <location>
        <begin position="132"/>
        <end position="153"/>
    </location>
</feature>
<keyword evidence="1" id="KW-1133">Transmembrane helix</keyword>
<feature type="transmembrane region" description="Helical" evidence="1">
    <location>
        <begin position="53"/>
        <end position="73"/>
    </location>
</feature>
<evidence type="ECO:0000256" key="1">
    <source>
        <dbReference type="SAM" id="Phobius"/>
    </source>
</evidence>
<dbReference type="OrthoDB" id="7356530at2"/>
<evidence type="ECO:0000313" key="2">
    <source>
        <dbReference type="EMBL" id="PJK30178.1"/>
    </source>
</evidence>
<dbReference type="AlphaFoldDB" id="A0A2M9G394"/>
<reference evidence="2 3" key="1">
    <citation type="submission" date="2017-11" db="EMBL/GenBank/DDBJ databases">
        <title>Draft genome sequence of Rhizobiales bacterium SY3-13.</title>
        <authorList>
            <person name="Sun C."/>
        </authorList>
    </citation>
    <scope>NUCLEOTIDE SEQUENCE [LARGE SCALE GENOMIC DNA]</scope>
    <source>
        <strain evidence="2 3">SY3-13</strain>
    </source>
</reference>
<comment type="caution">
    <text evidence="2">The sequence shown here is derived from an EMBL/GenBank/DDBJ whole genome shotgun (WGS) entry which is preliminary data.</text>
</comment>
<accession>A0A2M9G394</accession>
<keyword evidence="1" id="KW-0472">Membrane</keyword>
<feature type="transmembrane region" description="Helical" evidence="1">
    <location>
        <begin position="85"/>
        <end position="111"/>
    </location>
</feature>
<evidence type="ECO:0000313" key="3">
    <source>
        <dbReference type="Proteomes" id="UP000229498"/>
    </source>
</evidence>
<dbReference type="Proteomes" id="UP000229498">
    <property type="component" value="Unassembled WGS sequence"/>
</dbReference>